<protein>
    <submittedName>
        <fullName evidence="1">Uncharacterized protein</fullName>
    </submittedName>
</protein>
<gene>
    <name evidence="1" type="ORF">JCM19274_768</name>
</gene>
<comment type="caution">
    <text evidence="1">The sequence shown here is derived from an EMBL/GenBank/DDBJ whole genome shotgun (WGS) entry which is preliminary data.</text>
</comment>
<name>A0A090WW97_9FLAO</name>
<dbReference type="Proteomes" id="UP000029643">
    <property type="component" value="Unassembled WGS sequence"/>
</dbReference>
<accession>A0A090WW97</accession>
<proteinExistence type="predicted"/>
<evidence type="ECO:0000313" key="1">
    <source>
        <dbReference type="EMBL" id="GAL80478.1"/>
    </source>
</evidence>
<reference evidence="1 2" key="1">
    <citation type="journal article" date="2014" name="Genome Announc.">
        <title>Draft Genome Sequences of Marine Flavobacterium Algibacter lectus Strains SS8 and NR4.</title>
        <authorList>
            <person name="Takatani N."/>
            <person name="Nakanishi M."/>
            <person name="Meirelles P."/>
            <person name="Mino S."/>
            <person name="Suda W."/>
            <person name="Oshima K."/>
            <person name="Hattori M."/>
            <person name="Ohkuma M."/>
            <person name="Hosokawa M."/>
            <person name="Miyashita K."/>
            <person name="Thompson F.L."/>
            <person name="Niwa A."/>
            <person name="Sawabe T."/>
            <person name="Sawabe T."/>
        </authorList>
    </citation>
    <scope>NUCLEOTIDE SEQUENCE [LARGE SCALE GENOMIC DNA]</scope>
    <source>
        <strain evidence="2">JCM19274</strain>
    </source>
</reference>
<dbReference type="AlphaFoldDB" id="A0A090WW97"/>
<organism evidence="1 2">
    <name type="scientific">Algibacter lectus</name>
    <dbReference type="NCBI Taxonomy" id="221126"/>
    <lineage>
        <taxon>Bacteria</taxon>
        <taxon>Pseudomonadati</taxon>
        <taxon>Bacteroidota</taxon>
        <taxon>Flavobacteriia</taxon>
        <taxon>Flavobacteriales</taxon>
        <taxon>Flavobacteriaceae</taxon>
        <taxon>Algibacter</taxon>
    </lineage>
</organism>
<sequence>MGNGNSEKIKNIVGNTVYKTQLIVVKSQFLYLFTKTAKFLNLAFKTKKIKTKHKNSALC</sequence>
<dbReference type="STRING" id="221126.SAMN04489722_1012"/>
<evidence type="ECO:0000313" key="2">
    <source>
        <dbReference type="Proteomes" id="UP000029643"/>
    </source>
</evidence>
<dbReference type="EMBL" id="BBNU01000010">
    <property type="protein sequence ID" value="GAL80478.1"/>
    <property type="molecule type" value="Genomic_DNA"/>
</dbReference>